<dbReference type="STRING" id="400092.PKOR_20780"/>
<dbReference type="HOGENOM" id="CLU_1037694_0_0_10"/>
<reference evidence="1 2" key="1">
    <citation type="journal article" date="2015" name="Sci. Rep.">
        <title>Unraveling adaptation of Pontibacter korlensis to radiation and infertility in desert through complete genome and comparative transcriptomic analysis.</title>
        <authorList>
            <person name="Dai J."/>
            <person name="Dai W."/>
            <person name="Qiu C."/>
            <person name="Yang Z."/>
            <person name="Zhang Y."/>
            <person name="Zhou M."/>
            <person name="Zhang L."/>
            <person name="Fang C."/>
            <person name="Gao Q."/>
            <person name="Yang Q."/>
            <person name="Li X."/>
            <person name="Wang Z."/>
            <person name="Wang Z."/>
            <person name="Jia Z."/>
            <person name="Chen X."/>
        </authorList>
    </citation>
    <scope>NUCLEOTIDE SEQUENCE [LARGE SCALE GENOMIC DNA]</scope>
    <source>
        <strain evidence="1 2">X14-1T</strain>
    </source>
</reference>
<evidence type="ECO:0000313" key="2">
    <source>
        <dbReference type="Proteomes" id="UP000033109"/>
    </source>
</evidence>
<sequence>MNSVFHKAAAALELEERVVGNTHAPFNTNGDAFKYILKNDGNGYLEQVNLSERQQLARQYKMQLEILVEVGSFTVEGTPLMKLTKAIDSEDGLMEKLQQCFVLRQEEVVMKDYEQGVKQISEIAVKALSPGINDPGTALKAIDFLTLLFIRRMKCDERNCLLDEQEQVLVIDKIILLEELLHRYLSSIRSYGKADLQVNLRLLRCLHSLLNQEPPENKTCMIRKHAFAVISDADKAILNSVDRERLNCNIVGINSLLPAEQWLTELKI</sequence>
<dbReference type="InterPro" id="IPR018723">
    <property type="entry name" value="DUF2254_membrane"/>
</dbReference>
<accession>A0A0E3UYF0</accession>
<evidence type="ECO:0000313" key="1">
    <source>
        <dbReference type="EMBL" id="AKD05062.1"/>
    </source>
</evidence>
<dbReference type="PATRIC" id="fig|400092.3.peg.4566"/>
<keyword evidence="2" id="KW-1185">Reference proteome</keyword>
<gene>
    <name evidence="1" type="ORF">PKOR_20780</name>
</gene>
<organism evidence="1 2">
    <name type="scientific">Pontibacter korlensis</name>
    <dbReference type="NCBI Taxonomy" id="400092"/>
    <lineage>
        <taxon>Bacteria</taxon>
        <taxon>Pseudomonadati</taxon>
        <taxon>Bacteroidota</taxon>
        <taxon>Cytophagia</taxon>
        <taxon>Cytophagales</taxon>
        <taxon>Hymenobacteraceae</taxon>
        <taxon>Pontibacter</taxon>
    </lineage>
</organism>
<dbReference type="AlphaFoldDB" id="A0A0E3UYF0"/>
<dbReference type="KEGG" id="pko:PKOR_20780"/>
<dbReference type="Proteomes" id="UP000033109">
    <property type="component" value="Chromosome"/>
</dbReference>
<protein>
    <submittedName>
        <fullName evidence="1">Uncharacterized protein</fullName>
    </submittedName>
</protein>
<dbReference type="EMBL" id="CP009621">
    <property type="protein sequence ID" value="AKD05062.1"/>
    <property type="molecule type" value="Genomic_DNA"/>
</dbReference>
<proteinExistence type="predicted"/>
<name>A0A0E3UYF0_9BACT</name>
<dbReference type="Pfam" id="PF10011">
    <property type="entry name" value="DUF2254"/>
    <property type="match status" value="1"/>
</dbReference>